<evidence type="ECO:0000313" key="2">
    <source>
        <dbReference type="EMBL" id="EMF10944.1"/>
    </source>
</evidence>
<accession>N1QK51</accession>
<dbReference type="OrthoDB" id="5407799at2759"/>
<keyword evidence="3" id="KW-1185">Reference proteome</keyword>
<dbReference type="OMA" id="TRCWYEM"/>
<name>N1QK51_SPHMS</name>
<dbReference type="Pfam" id="PF22586">
    <property type="entry name" value="ANCHR-like_BBOX"/>
    <property type="match status" value="1"/>
</dbReference>
<dbReference type="AlphaFoldDB" id="N1QK51"/>
<protein>
    <recommendedName>
        <fullName evidence="4">Abscission/NoCut checkpoint regulator</fullName>
    </recommendedName>
</protein>
<dbReference type="Proteomes" id="UP000016931">
    <property type="component" value="Unassembled WGS sequence"/>
</dbReference>
<feature type="compositionally biased region" description="Low complexity" evidence="1">
    <location>
        <begin position="268"/>
        <end position="280"/>
    </location>
</feature>
<gene>
    <name evidence="2" type="ORF">SEPMUDRAFT_143537</name>
</gene>
<evidence type="ECO:0008006" key="4">
    <source>
        <dbReference type="Google" id="ProtNLM"/>
    </source>
</evidence>
<reference evidence="2 3" key="1">
    <citation type="journal article" date="2012" name="PLoS Pathog.">
        <title>Diverse lifestyles and strategies of plant pathogenesis encoded in the genomes of eighteen Dothideomycetes fungi.</title>
        <authorList>
            <person name="Ohm R.A."/>
            <person name="Feau N."/>
            <person name="Henrissat B."/>
            <person name="Schoch C.L."/>
            <person name="Horwitz B.A."/>
            <person name="Barry K.W."/>
            <person name="Condon B.J."/>
            <person name="Copeland A.C."/>
            <person name="Dhillon B."/>
            <person name="Glaser F."/>
            <person name="Hesse C.N."/>
            <person name="Kosti I."/>
            <person name="LaButti K."/>
            <person name="Lindquist E.A."/>
            <person name="Lucas S."/>
            <person name="Salamov A.A."/>
            <person name="Bradshaw R.E."/>
            <person name="Ciuffetti L."/>
            <person name="Hamelin R.C."/>
            <person name="Kema G.H.J."/>
            <person name="Lawrence C."/>
            <person name="Scott J.A."/>
            <person name="Spatafora J.W."/>
            <person name="Turgeon B.G."/>
            <person name="de Wit P.J.G.M."/>
            <person name="Zhong S."/>
            <person name="Goodwin S.B."/>
            <person name="Grigoriev I.V."/>
        </authorList>
    </citation>
    <scope>NUCLEOTIDE SEQUENCE [LARGE SCALE GENOMIC DNA]</scope>
    <source>
        <strain evidence="2 3">SO2202</strain>
    </source>
</reference>
<dbReference type="EMBL" id="KB456267">
    <property type="protein sequence ID" value="EMF10944.1"/>
    <property type="molecule type" value="Genomic_DNA"/>
</dbReference>
<dbReference type="InterPro" id="IPR044553">
    <property type="entry name" value="Bbox1_ANCHR"/>
</dbReference>
<feature type="compositionally biased region" description="Basic and acidic residues" evidence="1">
    <location>
        <begin position="193"/>
        <end position="210"/>
    </location>
</feature>
<dbReference type="RefSeq" id="XP_016759065.1">
    <property type="nucleotide sequence ID" value="XM_016903047.1"/>
</dbReference>
<feature type="compositionally biased region" description="Acidic residues" evidence="1">
    <location>
        <begin position="101"/>
        <end position="112"/>
    </location>
</feature>
<feature type="region of interest" description="Disordered" evidence="1">
    <location>
        <begin position="50"/>
        <end position="284"/>
    </location>
</feature>
<feature type="region of interest" description="Disordered" evidence="1">
    <location>
        <begin position="334"/>
        <end position="358"/>
    </location>
</feature>
<feature type="compositionally biased region" description="Basic and acidic residues" evidence="1">
    <location>
        <begin position="114"/>
        <end position="125"/>
    </location>
</feature>
<dbReference type="PANTHER" id="PTHR46603:SF1">
    <property type="entry name" value="ABSCISSION_NOCUT CHECKPOINT REGULATOR"/>
    <property type="match status" value="1"/>
</dbReference>
<proteinExistence type="predicted"/>
<dbReference type="PANTHER" id="PTHR46603">
    <property type="entry name" value="ABSCISSION/NOCUT CHECKPOINT REGULATOR"/>
    <property type="match status" value="1"/>
</dbReference>
<dbReference type="CDD" id="cd19817">
    <property type="entry name" value="Bbox1_ANCHR-like"/>
    <property type="match status" value="1"/>
</dbReference>
<feature type="compositionally biased region" description="Basic and acidic residues" evidence="1">
    <location>
        <begin position="147"/>
        <end position="174"/>
    </location>
</feature>
<dbReference type="GeneID" id="27900184"/>
<dbReference type="HOGENOM" id="CLU_037982_1_1_1"/>
<evidence type="ECO:0000256" key="1">
    <source>
        <dbReference type="SAM" id="MobiDB-lite"/>
    </source>
</evidence>
<feature type="compositionally biased region" description="Basic and acidic residues" evidence="1">
    <location>
        <begin position="243"/>
        <end position="257"/>
    </location>
</feature>
<dbReference type="SUPFAM" id="SSF57845">
    <property type="entry name" value="B-box zinc-binding domain"/>
    <property type="match status" value="1"/>
</dbReference>
<dbReference type="STRING" id="692275.N1QK51"/>
<evidence type="ECO:0000313" key="3">
    <source>
        <dbReference type="Proteomes" id="UP000016931"/>
    </source>
</evidence>
<organism evidence="2 3">
    <name type="scientific">Sphaerulina musiva (strain SO2202)</name>
    <name type="common">Poplar stem canker fungus</name>
    <name type="synonym">Septoria musiva</name>
    <dbReference type="NCBI Taxonomy" id="692275"/>
    <lineage>
        <taxon>Eukaryota</taxon>
        <taxon>Fungi</taxon>
        <taxon>Dikarya</taxon>
        <taxon>Ascomycota</taxon>
        <taxon>Pezizomycotina</taxon>
        <taxon>Dothideomycetes</taxon>
        <taxon>Dothideomycetidae</taxon>
        <taxon>Mycosphaerellales</taxon>
        <taxon>Mycosphaerellaceae</taxon>
        <taxon>Sphaerulina</taxon>
    </lineage>
</organism>
<sequence>MPGQDDDLLARLNALKPSSVNLEAVAPSIDVQTSQPQTIEDKLAERLKTLRSGGTPSPIRRPEAANSATPLHRPESVQTQDVSAVPTDPIRNWQQPHGDEQSVEDLLAELEADGQWRLDPEEPKSVEALLTEAQQALPKNSGLHTPDGQREDHDSREHGDHVDGNGHESEQTDDQHDEAEADDYIARVLAELDIEKKYGGGGEGDEKPEQPPRSSQDATDLNDGLDLPSTPSHLKESPNPSDHQPHTSEDSELEARFSKLGMGSLGLPSTPTSAPSSKPKVVASLKPANRTTLPTFTDEEIDSWCCICNEDGEVRCLGCDGDLYCHSCWSDGHGSGPGKEKGHKAVQFNRKPPKATVA</sequence>
<dbReference type="eggNOG" id="KOG1818">
    <property type="taxonomic scope" value="Eukaryota"/>
</dbReference>